<protein>
    <submittedName>
        <fullName evidence="5">Nitroreductase</fullName>
    </submittedName>
</protein>
<dbReference type="Pfam" id="PF00881">
    <property type="entry name" value="Nitroreductase"/>
    <property type="match status" value="1"/>
</dbReference>
<comment type="caution">
    <text evidence="5">The sequence shown here is derived from an EMBL/GenBank/DDBJ whole genome shotgun (WGS) entry which is preliminary data.</text>
</comment>
<dbReference type="InterPro" id="IPR029479">
    <property type="entry name" value="Nitroreductase"/>
</dbReference>
<keyword evidence="2" id="KW-0288">FMN</keyword>
<dbReference type="InterPro" id="IPR000415">
    <property type="entry name" value="Nitroreductase-like"/>
</dbReference>
<accession>A0A4S3KAI9</accession>
<dbReference type="AlphaFoldDB" id="A0A4S3KAI9"/>
<dbReference type="PANTHER" id="PTHR23026">
    <property type="entry name" value="NADPH NITROREDUCTASE"/>
    <property type="match status" value="1"/>
</dbReference>
<dbReference type="GO" id="GO:0016491">
    <property type="term" value="F:oxidoreductase activity"/>
    <property type="evidence" value="ECO:0007669"/>
    <property type="project" value="UniProtKB-KW"/>
</dbReference>
<dbReference type="EMBL" id="SOBT01000008">
    <property type="protein sequence ID" value="TDU32426.1"/>
    <property type="molecule type" value="Genomic_DNA"/>
</dbReference>
<reference evidence="5 6" key="1">
    <citation type="submission" date="2019-03" db="EMBL/GenBank/DDBJ databases">
        <title>Genomic Encyclopedia of Type Strains, Phase IV (KMG-IV): sequencing the most valuable type-strain genomes for metagenomic binning, comparative biology and taxonomic classification.</title>
        <authorList>
            <person name="Goeker M."/>
        </authorList>
    </citation>
    <scope>NUCLEOTIDE SEQUENCE [LARGE SCALE GENOMIC DNA]</scope>
    <source>
        <strain evidence="5 6">DSM 26377</strain>
    </source>
</reference>
<dbReference type="Gene3D" id="3.40.109.10">
    <property type="entry name" value="NADH Oxidase"/>
    <property type="match status" value="1"/>
</dbReference>
<name>A0A4S3KAI9_9GAMM</name>
<dbReference type="CDD" id="cd02136">
    <property type="entry name" value="PnbA_NfnB-like"/>
    <property type="match status" value="1"/>
</dbReference>
<dbReference type="RefSeq" id="WP_133880922.1">
    <property type="nucleotide sequence ID" value="NZ_MWIN01000001.1"/>
</dbReference>
<keyword evidence="3" id="KW-0560">Oxidoreductase</keyword>
<evidence type="ECO:0000313" key="5">
    <source>
        <dbReference type="EMBL" id="TDU32426.1"/>
    </source>
</evidence>
<feature type="domain" description="Nitroreductase" evidence="4">
    <location>
        <begin position="9"/>
        <end position="197"/>
    </location>
</feature>
<evidence type="ECO:0000256" key="1">
    <source>
        <dbReference type="ARBA" id="ARBA00022630"/>
    </source>
</evidence>
<dbReference type="InterPro" id="IPR050627">
    <property type="entry name" value="Nitroreductase/BluB"/>
</dbReference>
<evidence type="ECO:0000259" key="4">
    <source>
        <dbReference type="Pfam" id="PF00881"/>
    </source>
</evidence>
<gene>
    <name evidence="5" type="ORF">DFR24_1821</name>
</gene>
<sequence>MNVTEAVNTRRSVRAFLDTPVSGEVLREAVALAARSASGGNLQPWRLYVLGGDTLTDLKARMQKRLATGPTSDPTEYEIYPPDLWEPHRTERYAVGEEMYALLGTPRTDKAGRMRQFARNFQFFDAPAALFCYVDRRMGRPQWSDLGMYLQTLMLLLRERGLDSCPQECWSVYPKTIAEFLQPPEELMLFCGMAIGYADPDAPVNSLRTRRLPLDQFATFRGI</sequence>
<dbReference type="OrthoDB" id="9784375at2"/>
<keyword evidence="1" id="KW-0285">Flavoprotein</keyword>
<organism evidence="5 6">
    <name type="scientific">Panacagrimonas perspica</name>
    <dbReference type="NCBI Taxonomy" id="381431"/>
    <lineage>
        <taxon>Bacteria</taxon>
        <taxon>Pseudomonadati</taxon>
        <taxon>Pseudomonadota</taxon>
        <taxon>Gammaproteobacteria</taxon>
        <taxon>Nevskiales</taxon>
        <taxon>Nevskiaceae</taxon>
        <taxon>Panacagrimonas</taxon>
    </lineage>
</organism>
<evidence type="ECO:0000256" key="3">
    <source>
        <dbReference type="ARBA" id="ARBA00023002"/>
    </source>
</evidence>
<evidence type="ECO:0000256" key="2">
    <source>
        <dbReference type="ARBA" id="ARBA00022643"/>
    </source>
</evidence>
<dbReference type="PANTHER" id="PTHR23026:SF90">
    <property type="entry name" value="IODOTYROSINE DEIODINASE 1"/>
    <property type="match status" value="1"/>
</dbReference>
<dbReference type="Proteomes" id="UP000295341">
    <property type="component" value="Unassembled WGS sequence"/>
</dbReference>
<dbReference type="SUPFAM" id="SSF55469">
    <property type="entry name" value="FMN-dependent nitroreductase-like"/>
    <property type="match status" value="1"/>
</dbReference>
<proteinExistence type="predicted"/>
<keyword evidence="6" id="KW-1185">Reference proteome</keyword>
<evidence type="ECO:0000313" key="6">
    <source>
        <dbReference type="Proteomes" id="UP000295341"/>
    </source>
</evidence>